<evidence type="ECO:0000256" key="4">
    <source>
        <dbReference type="ARBA" id="ARBA00022692"/>
    </source>
</evidence>
<dbReference type="InterPro" id="IPR050291">
    <property type="entry name" value="CDF_Transporter"/>
</dbReference>
<dbReference type="Gene3D" id="1.20.1510.10">
    <property type="entry name" value="Cation efflux protein transmembrane domain"/>
    <property type="match status" value="1"/>
</dbReference>
<dbReference type="InterPro" id="IPR002524">
    <property type="entry name" value="Cation_efflux"/>
</dbReference>
<dbReference type="Gene3D" id="3.30.70.1350">
    <property type="entry name" value="Cation efflux protein, cytoplasmic domain"/>
    <property type="match status" value="1"/>
</dbReference>
<evidence type="ECO:0000256" key="7">
    <source>
        <dbReference type="SAM" id="Phobius"/>
    </source>
</evidence>
<evidence type="ECO:0000256" key="3">
    <source>
        <dbReference type="ARBA" id="ARBA00022448"/>
    </source>
</evidence>
<feature type="transmembrane region" description="Helical" evidence="7">
    <location>
        <begin position="168"/>
        <end position="193"/>
    </location>
</feature>
<dbReference type="PANTHER" id="PTHR43840:SF50">
    <property type="entry name" value="MANGANESE EFFLUX SYSTEM PROTEIN MNES"/>
    <property type="match status" value="1"/>
</dbReference>
<dbReference type="InterPro" id="IPR027470">
    <property type="entry name" value="Cation_efflux_CTD"/>
</dbReference>
<dbReference type="InterPro" id="IPR027469">
    <property type="entry name" value="Cation_efflux_TMD_sf"/>
</dbReference>
<feature type="transmembrane region" description="Helical" evidence="7">
    <location>
        <begin position="117"/>
        <end position="136"/>
    </location>
</feature>
<feature type="domain" description="Cation efflux protein cytoplasmic" evidence="9">
    <location>
        <begin position="212"/>
        <end position="287"/>
    </location>
</feature>
<evidence type="ECO:0000256" key="6">
    <source>
        <dbReference type="ARBA" id="ARBA00023136"/>
    </source>
</evidence>
<gene>
    <name evidence="10" type="ORF">JOC28_000100</name>
</gene>
<feature type="transmembrane region" description="Helical" evidence="7">
    <location>
        <begin position="86"/>
        <end position="105"/>
    </location>
</feature>
<dbReference type="Pfam" id="PF01545">
    <property type="entry name" value="Cation_efflux"/>
    <property type="match status" value="1"/>
</dbReference>
<feature type="transmembrane region" description="Helical" evidence="7">
    <location>
        <begin position="16"/>
        <end position="36"/>
    </location>
</feature>
<evidence type="ECO:0000313" key="11">
    <source>
        <dbReference type="Proteomes" id="UP000697472"/>
    </source>
</evidence>
<dbReference type="InterPro" id="IPR036837">
    <property type="entry name" value="Cation_efflux_CTD_sf"/>
</dbReference>
<name>A0ABS2PPJ8_9STRE</name>
<dbReference type="PANTHER" id="PTHR43840">
    <property type="entry name" value="MITOCHONDRIAL METAL TRANSPORTER 1-RELATED"/>
    <property type="match status" value="1"/>
</dbReference>
<dbReference type="NCBIfam" id="TIGR01297">
    <property type="entry name" value="CDF"/>
    <property type="match status" value="1"/>
</dbReference>
<comment type="caution">
    <text evidence="10">The sequence shown here is derived from an EMBL/GenBank/DDBJ whole genome shotgun (WGS) entry which is preliminary data.</text>
</comment>
<keyword evidence="4 7" id="KW-0812">Transmembrane</keyword>
<organism evidence="10 11">
    <name type="scientific">Streptococcus loxodontisalivarius</name>
    <dbReference type="NCBI Taxonomy" id="1349415"/>
    <lineage>
        <taxon>Bacteria</taxon>
        <taxon>Bacillati</taxon>
        <taxon>Bacillota</taxon>
        <taxon>Bacilli</taxon>
        <taxon>Lactobacillales</taxon>
        <taxon>Streptococcaceae</taxon>
        <taxon>Streptococcus</taxon>
    </lineage>
</organism>
<accession>A0ABS2PPJ8</accession>
<dbReference type="Proteomes" id="UP000697472">
    <property type="component" value="Unassembled WGS sequence"/>
</dbReference>
<comment type="subcellular location">
    <subcellularLocation>
        <location evidence="1">Membrane</location>
        <topology evidence="1">Multi-pass membrane protein</topology>
    </subcellularLocation>
</comment>
<sequence length="397" mass="44770">MSSPTDNLRLAKRGPILSIIAYIGLSVAKLGAGYFLNSASLTADGFNNLSDIVGNIALLIGLHLASQPADEDHKFGHWKIEDLSSLITSFIMFIVGFQVLIQTIQKIISGDSTEIDPLGALVGILSALVMFGVYLYNRQLSKKVKSSALVAASKDNLSDALTSLGTSVAIIASAFNLLILDQIVAIIITYLILRTAYEIFMEATFSLSDGFDDKQLKQYEEAILEIPKITRVKSQRGRTYGSNIYLDIVLEMNPDLSVYESHAITEQVEEMLSQRYSVYDIDIHVEPSAIPEDEIFGNVLKKLFKNEKLILSKIPDYQLLLADDFYSIDEFGQKRDKEETIDKDRHFHNDFTHFKMESVSQKTKLITYELEGCLHTSIWRRNEEWYLIYHQITKKSS</sequence>
<keyword evidence="6 7" id="KW-0472">Membrane</keyword>
<dbReference type="SUPFAM" id="SSF161111">
    <property type="entry name" value="Cation efflux protein transmembrane domain-like"/>
    <property type="match status" value="1"/>
</dbReference>
<keyword evidence="11" id="KW-1185">Reference proteome</keyword>
<feature type="domain" description="Cation efflux protein transmembrane" evidence="8">
    <location>
        <begin position="16"/>
        <end position="207"/>
    </location>
</feature>
<dbReference type="SUPFAM" id="SSF160240">
    <property type="entry name" value="Cation efflux protein cytoplasmic domain-like"/>
    <property type="match status" value="1"/>
</dbReference>
<evidence type="ECO:0000313" key="10">
    <source>
        <dbReference type="EMBL" id="MBM7641816.1"/>
    </source>
</evidence>
<dbReference type="InterPro" id="IPR058533">
    <property type="entry name" value="Cation_efflux_TM"/>
</dbReference>
<protein>
    <submittedName>
        <fullName evidence="10">Cation diffusion facilitator family transporter</fullName>
    </submittedName>
</protein>
<evidence type="ECO:0000256" key="1">
    <source>
        <dbReference type="ARBA" id="ARBA00004141"/>
    </source>
</evidence>
<keyword evidence="3" id="KW-0813">Transport</keyword>
<proteinExistence type="inferred from homology"/>
<keyword evidence="5 7" id="KW-1133">Transmembrane helix</keyword>
<dbReference type="Pfam" id="PF16916">
    <property type="entry name" value="ZT_dimer"/>
    <property type="match status" value="1"/>
</dbReference>
<dbReference type="RefSeq" id="WP_205008689.1">
    <property type="nucleotide sequence ID" value="NZ_JAFBEH010000001.1"/>
</dbReference>
<evidence type="ECO:0000256" key="5">
    <source>
        <dbReference type="ARBA" id="ARBA00022989"/>
    </source>
</evidence>
<dbReference type="EMBL" id="JAFBEH010000001">
    <property type="protein sequence ID" value="MBM7641816.1"/>
    <property type="molecule type" value="Genomic_DNA"/>
</dbReference>
<evidence type="ECO:0000259" key="9">
    <source>
        <dbReference type="Pfam" id="PF16916"/>
    </source>
</evidence>
<reference evidence="10 11" key="1">
    <citation type="submission" date="2021-01" db="EMBL/GenBank/DDBJ databases">
        <title>Genomic Encyclopedia of Type Strains, Phase IV (KMG-IV): sequencing the most valuable type-strain genomes for metagenomic binning, comparative biology and taxonomic classification.</title>
        <authorList>
            <person name="Goeker M."/>
        </authorList>
    </citation>
    <scope>NUCLEOTIDE SEQUENCE [LARGE SCALE GENOMIC DNA]</scope>
    <source>
        <strain evidence="10 11">DSM 27382</strain>
    </source>
</reference>
<comment type="similarity">
    <text evidence="2">Belongs to the cation diffusion facilitator (CDF) transporter (TC 2.A.4) family.</text>
</comment>
<evidence type="ECO:0000256" key="2">
    <source>
        <dbReference type="ARBA" id="ARBA00008114"/>
    </source>
</evidence>
<evidence type="ECO:0000259" key="8">
    <source>
        <dbReference type="Pfam" id="PF01545"/>
    </source>
</evidence>